<dbReference type="AlphaFoldDB" id="O57931"/>
<evidence type="ECO:0000313" key="2">
    <source>
        <dbReference type="EMBL" id="BAA29261.1"/>
    </source>
</evidence>
<dbReference type="EMBL" id="BA000001">
    <property type="protein sequence ID" value="BAA29261.1"/>
    <property type="molecule type" value="Genomic_DNA"/>
</dbReference>
<gene>
    <name evidence="2" type="ordered locus">PH0192</name>
</gene>
<proteinExistence type="predicted"/>
<dbReference type="eggNOG" id="arCOG07077">
    <property type="taxonomic scope" value="Archaea"/>
</dbReference>
<dbReference type="Proteomes" id="UP000000752">
    <property type="component" value="Chromosome"/>
</dbReference>
<keyword evidence="3" id="KW-1185">Reference proteome</keyword>
<dbReference type="EnsemblBacteria" id="BAA29261">
    <property type="protein sequence ID" value="BAA29261"/>
    <property type="gene ID" value="BAA29261"/>
</dbReference>
<evidence type="ECO:0000256" key="1">
    <source>
        <dbReference type="SAM" id="Phobius"/>
    </source>
</evidence>
<organism evidence="2 3">
    <name type="scientific">Pyrococcus horikoshii (strain ATCC 700860 / DSM 12428 / JCM 9974 / NBRC 100139 / OT-3)</name>
    <dbReference type="NCBI Taxonomy" id="70601"/>
    <lineage>
        <taxon>Archaea</taxon>
        <taxon>Methanobacteriati</taxon>
        <taxon>Methanobacteriota</taxon>
        <taxon>Thermococci</taxon>
        <taxon>Thermococcales</taxon>
        <taxon>Thermococcaceae</taxon>
        <taxon>Pyrococcus</taxon>
    </lineage>
</organism>
<accession>O57931</accession>
<evidence type="ECO:0000313" key="3">
    <source>
        <dbReference type="Proteomes" id="UP000000752"/>
    </source>
</evidence>
<dbReference type="PIR" id="F71241">
    <property type="entry name" value="F71241"/>
</dbReference>
<reference evidence="2 3" key="1">
    <citation type="journal article" date="1998" name="DNA Res.">
        <title>Complete sequence and gene organization of the genome of a hyper-thermophilic archaebacterium, Pyrococcus horikoshii OT3.</title>
        <authorList>
            <person name="Kawarabayasi Y."/>
            <person name="Sawada M."/>
            <person name="Horikawa H."/>
            <person name="Haikawa Y."/>
            <person name="Hino Y."/>
            <person name="Yamamoto S."/>
            <person name="Sekine M."/>
            <person name="Baba S."/>
            <person name="Kosugi H."/>
            <person name="Hosoyama A."/>
            <person name="Nagai Y."/>
            <person name="Sakai M."/>
            <person name="Ogura K."/>
            <person name="Otuka R."/>
            <person name="Nakazawa H."/>
            <person name="Takamiya M."/>
            <person name="Ohfuku Y."/>
            <person name="Funahashi T."/>
            <person name="Tanaka T."/>
            <person name="Kudoh Y."/>
            <person name="Yamazaki J."/>
            <person name="Kushida N."/>
            <person name="Oguchi A."/>
            <person name="Aoki K."/>
            <person name="Nakamura Y."/>
            <person name="Robb T.F."/>
            <person name="Horikoshi K."/>
            <person name="Masuchi Y."/>
            <person name="Shizuya H."/>
            <person name="Kikuchi H."/>
        </authorList>
    </citation>
    <scope>NUCLEOTIDE SEQUENCE [LARGE SCALE GENOMIC DNA]</scope>
    <source>
        <strain evidence="3">ATCC 700860 / DSM 12428 / JCM 9974 / NBRC 100139 / OT-3</strain>
    </source>
</reference>
<feature type="transmembrane region" description="Helical" evidence="1">
    <location>
        <begin position="6"/>
        <end position="29"/>
    </location>
</feature>
<name>O57931_PYRHO</name>
<dbReference type="KEGG" id="pho:PH0192"/>
<dbReference type="STRING" id="70601.gene:9377102"/>
<protein>
    <submittedName>
        <fullName evidence="2">Uncharacterized protein</fullName>
    </submittedName>
</protein>
<keyword evidence="1" id="KW-1133">Transmembrane helix</keyword>
<sequence>MKFILGILIGGCYFLIKIIGEGAIARLLYYGGIRLSGLPRASHRELIGPNSALHPAGRPFHRSPRDRLRVNSAPVTRSLHRFHPHPPRGVSFLCRCPPSREVPCGTAAPVRWAELPREHPEGPQPPRLL</sequence>
<keyword evidence="1" id="KW-0472">Membrane</keyword>
<keyword evidence="1" id="KW-0812">Transmembrane</keyword>